<dbReference type="EMBL" id="CAEKDK010000006">
    <property type="protein sequence ID" value="CAB4283865.1"/>
    <property type="molecule type" value="Genomic_DNA"/>
</dbReference>
<evidence type="ECO:0000256" key="1">
    <source>
        <dbReference type="SAM" id="MobiDB-lite"/>
    </source>
</evidence>
<sequence>MHGEVAIPPKPPRNGPGRGVNADRWIRDMVIMSLMVEQREVVQDNKNISVLGMRLKRKWMKDISFHLHIQ</sequence>
<dbReference type="AlphaFoldDB" id="A0A6J5V915"/>
<protein>
    <submittedName>
        <fullName evidence="2">Uncharacterized protein</fullName>
    </submittedName>
</protein>
<gene>
    <name evidence="2" type="ORF">CURHAP_LOCUS39125</name>
</gene>
<evidence type="ECO:0000313" key="3">
    <source>
        <dbReference type="Proteomes" id="UP000507222"/>
    </source>
</evidence>
<name>A0A6J5V915_PRUAR</name>
<proteinExistence type="predicted"/>
<evidence type="ECO:0000313" key="2">
    <source>
        <dbReference type="EMBL" id="CAB4283865.1"/>
    </source>
</evidence>
<feature type="region of interest" description="Disordered" evidence="1">
    <location>
        <begin position="1"/>
        <end position="21"/>
    </location>
</feature>
<dbReference type="Proteomes" id="UP000507222">
    <property type="component" value="Unassembled WGS sequence"/>
</dbReference>
<accession>A0A6J5V915</accession>
<organism evidence="2 3">
    <name type="scientific">Prunus armeniaca</name>
    <name type="common">Apricot</name>
    <name type="synonym">Armeniaca vulgaris</name>
    <dbReference type="NCBI Taxonomy" id="36596"/>
    <lineage>
        <taxon>Eukaryota</taxon>
        <taxon>Viridiplantae</taxon>
        <taxon>Streptophyta</taxon>
        <taxon>Embryophyta</taxon>
        <taxon>Tracheophyta</taxon>
        <taxon>Spermatophyta</taxon>
        <taxon>Magnoliopsida</taxon>
        <taxon>eudicotyledons</taxon>
        <taxon>Gunneridae</taxon>
        <taxon>Pentapetalae</taxon>
        <taxon>rosids</taxon>
        <taxon>fabids</taxon>
        <taxon>Rosales</taxon>
        <taxon>Rosaceae</taxon>
        <taxon>Amygdaloideae</taxon>
        <taxon>Amygdaleae</taxon>
        <taxon>Prunus</taxon>
    </lineage>
</organism>
<reference evidence="2 3" key="1">
    <citation type="submission" date="2020-05" db="EMBL/GenBank/DDBJ databases">
        <authorList>
            <person name="Campoy J."/>
            <person name="Schneeberger K."/>
            <person name="Spophaly S."/>
        </authorList>
    </citation>
    <scope>NUCLEOTIDE SEQUENCE [LARGE SCALE GENOMIC DNA]</scope>
    <source>
        <strain evidence="2">PruArmRojPasFocal</strain>
    </source>
</reference>